<dbReference type="NCBIfam" id="TIGR02788">
    <property type="entry name" value="VirB11"/>
    <property type="match status" value="1"/>
</dbReference>
<organism evidence="4 5">
    <name type="scientific">Caballeronia terrestris</name>
    <dbReference type="NCBI Taxonomy" id="1226301"/>
    <lineage>
        <taxon>Bacteria</taxon>
        <taxon>Pseudomonadati</taxon>
        <taxon>Pseudomonadota</taxon>
        <taxon>Betaproteobacteria</taxon>
        <taxon>Burkholderiales</taxon>
        <taxon>Burkholderiaceae</taxon>
        <taxon>Caballeronia</taxon>
    </lineage>
</organism>
<accession>A0A158KBN3</accession>
<comment type="subcellular location">
    <subcellularLocation>
        <location evidence="2">Cell inner membrane</location>
        <topology evidence="2">Peripheral membrane protein</topology>
        <orientation evidence="2">Cytoplasmic side</orientation>
    </subcellularLocation>
</comment>
<feature type="domain" description="Bacterial type II secretion system protein E" evidence="3">
    <location>
        <begin position="160"/>
        <end position="307"/>
    </location>
</feature>
<dbReference type="PANTHER" id="PTHR30486:SF6">
    <property type="entry name" value="TYPE IV PILUS RETRACTATION ATPASE PILT"/>
    <property type="match status" value="1"/>
</dbReference>
<reference evidence="4" key="1">
    <citation type="submission" date="2016-01" db="EMBL/GenBank/DDBJ databases">
        <authorList>
            <person name="Peeters C."/>
        </authorList>
    </citation>
    <scope>NUCLEOTIDE SEQUENCE [LARGE SCALE GENOMIC DNA]</scope>
    <source>
        <strain evidence="4">LMG 22937</strain>
    </source>
</reference>
<dbReference type="AlphaFoldDB" id="A0A158KBN3"/>
<gene>
    <name evidence="4" type="ORF">AWB67_05285</name>
</gene>
<dbReference type="InterPro" id="IPR014155">
    <property type="entry name" value="VirB11"/>
</dbReference>
<comment type="function">
    <text evidence="2">Part of the Type IV secretion system.</text>
</comment>
<dbReference type="GO" id="GO:0016887">
    <property type="term" value="F:ATP hydrolysis activity"/>
    <property type="evidence" value="ECO:0007669"/>
    <property type="project" value="InterPro"/>
</dbReference>
<dbReference type="InterPro" id="IPR027417">
    <property type="entry name" value="P-loop_NTPase"/>
</dbReference>
<proteinExistence type="inferred from homology"/>
<keyword evidence="2" id="KW-0067">ATP-binding</keyword>
<dbReference type="InterPro" id="IPR001482">
    <property type="entry name" value="T2SS/T4SS_dom"/>
</dbReference>
<dbReference type="PANTHER" id="PTHR30486">
    <property type="entry name" value="TWITCHING MOTILITY PROTEIN PILT"/>
    <property type="match status" value="1"/>
</dbReference>
<evidence type="ECO:0000313" key="5">
    <source>
        <dbReference type="Proteomes" id="UP000054925"/>
    </source>
</evidence>
<evidence type="ECO:0000256" key="1">
    <source>
        <dbReference type="ARBA" id="ARBA00006611"/>
    </source>
</evidence>
<keyword evidence="5" id="KW-1185">Reference proteome</keyword>
<evidence type="ECO:0000259" key="3">
    <source>
        <dbReference type="Pfam" id="PF00437"/>
    </source>
</evidence>
<keyword evidence="2" id="KW-0997">Cell inner membrane</keyword>
<dbReference type="Pfam" id="PF00437">
    <property type="entry name" value="T2SSE"/>
    <property type="match status" value="1"/>
</dbReference>
<keyword evidence="2" id="KW-0472">Membrane</keyword>
<dbReference type="CDD" id="cd01130">
    <property type="entry name" value="VirB11-like_ATPase"/>
    <property type="match status" value="1"/>
</dbReference>
<evidence type="ECO:0000313" key="4">
    <source>
        <dbReference type="EMBL" id="SAL78552.1"/>
    </source>
</evidence>
<dbReference type="GO" id="GO:0005886">
    <property type="term" value="C:plasma membrane"/>
    <property type="evidence" value="ECO:0007669"/>
    <property type="project" value="UniProtKB-SubCell"/>
</dbReference>
<comment type="caution">
    <text evidence="4">The sequence shown here is derived from an EMBL/GenBank/DDBJ whole genome shotgun (WGS) entry which is preliminary data.</text>
</comment>
<dbReference type="Gene3D" id="3.30.450.90">
    <property type="match status" value="1"/>
</dbReference>
<protein>
    <recommendedName>
        <fullName evidence="2">Type IV secretion system protein</fullName>
    </recommendedName>
</protein>
<name>A0A158KBN3_9BURK</name>
<dbReference type="InterPro" id="IPR050921">
    <property type="entry name" value="T4SS_GSP_E_ATPase"/>
</dbReference>
<sequence>MPLHKVQSFIASDHAVNMTLAPLLRYLEDPDVFEVRVNKFGQVVTARTDGRERHDEPAITPAYVNNLTNTLLSYNGLGPSPIIDVKLPNGTRGVIVRPPAVLEGTVLICFRKHLQVSKGLEQLRDEGRFDNAKRRTIEDMLKLDPVEERLLGLLDRGDVVEFMREVVRSKKNICVSGKTGSGKSTLTRTLLAEVPPTERVLLLEDVHEVEADNQHEVGYMMYGKQEGRISAKECLTAAMRLSPDRIFLTELRDDAAWDYLTGANTGHPGGIFSTHADNAATTFARIATLVKASEVGRTVDYDVILKTVITTVDVVIYMAEREVKEIYYDPAYRRRQLMS</sequence>
<dbReference type="Gene3D" id="3.40.50.300">
    <property type="entry name" value="P-loop containing nucleotide triphosphate hydrolases"/>
    <property type="match status" value="1"/>
</dbReference>
<keyword evidence="2" id="KW-0547">Nucleotide-binding</keyword>
<keyword evidence="2" id="KW-1003">Cell membrane</keyword>
<dbReference type="GO" id="GO:0044097">
    <property type="term" value="P:secretion by the type IV secretion system"/>
    <property type="evidence" value="ECO:0007669"/>
    <property type="project" value="InterPro"/>
</dbReference>
<dbReference type="Proteomes" id="UP000054925">
    <property type="component" value="Unassembled WGS sequence"/>
</dbReference>
<dbReference type="SUPFAM" id="SSF52540">
    <property type="entry name" value="P-loop containing nucleoside triphosphate hydrolases"/>
    <property type="match status" value="1"/>
</dbReference>
<dbReference type="GO" id="GO:0043684">
    <property type="term" value="C:type IV secretion system complex"/>
    <property type="evidence" value="ECO:0007669"/>
    <property type="project" value="UniProtKB-UniRule"/>
</dbReference>
<dbReference type="GO" id="GO:0005524">
    <property type="term" value="F:ATP binding"/>
    <property type="evidence" value="ECO:0007669"/>
    <property type="project" value="UniProtKB-UniRule"/>
</dbReference>
<evidence type="ECO:0000256" key="2">
    <source>
        <dbReference type="RuleBase" id="RU366071"/>
    </source>
</evidence>
<dbReference type="EMBL" id="FCOL02000045">
    <property type="protein sequence ID" value="SAL78552.1"/>
    <property type="molecule type" value="Genomic_DNA"/>
</dbReference>
<comment type="similarity">
    <text evidence="1 2">Belongs to the GSP E family.</text>
</comment>